<evidence type="ECO:0000313" key="2">
    <source>
        <dbReference type="Proteomes" id="UP000178367"/>
    </source>
</evidence>
<name>A0A1F5SG10_9BACT</name>
<gene>
    <name evidence="1" type="ORF">A2227_00405</name>
</gene>
<accession>A0A1F5SG10</accession>
<sequence length="67" mass="7556">MITIFPGRASAKKTKRIAKPTYWDIRLKETILDEISSLPGEKPVRARTGTRPSGDLMRTRLIGRICS</sequence>
<reference evidence="1 2" key="1">
    <citation type="journal article" date="2016" name="Nat. Commun.">
        <title>Thousands of microbial genomes shed light on interconnected biogeochemical processes in an aquifer system.</title>
        <authorList>
            <person name="Anantharaman K."/>
            <person name="Brown C.T."/>
            <person name="Hug L.A."/>
            <person name="Sharon I."/>
            <person name="Castelle C.J."/>
            <person name="Probst A.J."/>
            <person name="Thomas B.C."/>
            <person name="Singh A."/>
            <person name="Wilkins M.J."/>
            <person name="Karaoz U."/>
            <person name="Brodie E.L."/>
            <person name="Williams K.H."/>
            <person name="Hubbard S.S."/>
            <person name="Banfield J.F."/>
        </authorList>
    </citation>
    <scope>NUCLEOTIDE SEQUENCE [LARGE SCALE GENOMIC DNA]</scope>
</reference>
<dbReference type="STRING" id="1797994.A2227_00405"/>
<organism evidence="1 2">
    <name type="scientific">Candidatus Falkowbacteria bacterium RIFOXYA2_FULL_47_19</name>
    <dbReference type="NCBI Taxonomy" id="1797994"/>
    <lineage>
        <taxon>Bacteria</taxon>
        <taxon>Candidatus Falkowiibacteriota</taxon>
    </lineage>
</organism>
<evidence type="ECO:0000313" key="1">
    <source>
        <dbReference type="EMBL" id="OGF25658.1"/>
    </source>
</evidence>
<dbReference type="AlphaFoldDB" id="A0A1F5SG10"/>
<proteinExistence type="predicted"/>
<protein>
    <submittedName>
        <fullName evidence="1">Uncharacterized protein</fullName>
    </submittedName>
</protein>
<comment type="caution">
    <text evidence="1">The sequence shown here is derived from an EMBL/GenBank/DDBJ whole genome shotgun (WGS) entry which is preliminary data.</text>
</comment>
<dbReference type="Proteomes" id="UP000178367">
    <property type="component" value="Unassembled WGS sequence"/>
</dbReference>
<dbReference type="EMBL" id="MFGB01000020">
    <property type="protein sequence ID" value="OGF25658.1"/>
    <property type="molecule type" value="Genomic_DNA"/>
</dbReference>